<keyword evidence="1" id="KW-0732">Signal</keyword>
<dbReference type="SUPFAM" id="SSF54427">
    <property type="entry name" value="NTF2-like"/>
    <property type="match status" value="1"/>
</dbReference>
<feature type="chain" id="PRO_5010551069" evidence="1">
    <location>
        <begin position="26"/>
        <end position="310"/>
    </location>
</feature>
<dbReference type="Gene3D" id="3.10.450.50">
    <property type="match status" value="2"/>
</dbReference>
<evidence type="ECO:0000259" key="2">
    <source>
        <dbReference type="Pfam" id="PF12680"/>
    </source>
</evidence>
<dbReference type="EMBL" id="FUYL01000013">
    <property type="protein sequence ID" value="SKB83821.1"/>
    <property type="molecule type" value="Genomic_DNA"/>
</dbReference>
<feature type="signal peptide" evidence="1">
    <location>
        <begin position="1"/>
        <end position="25"/>
    </location>
</feature>
<dbReference type="Pfam" id="PF12680">
    <property type="entry name" value="SnoaL_2"/>
    <property type="match status" value="1"/>
</dbReference>
<evidence type="ECO:0000256" key="1">
    <source>
        <dbReference type="SAM" id="SignalP"/>
    </source>
</evidence>
<dbReference type="PROSITE" id="PS51257">
    <property type="entry name" value="PROKAR_LIPOPROTEIN"/>
    <property type="match status" value="1"/>
</dbReference>
<protein>
    <submittedName>
        <fullName evidence="3">SnoaL-like polyketide cyclase</fullName>
    </submittedName>
</protein>
<dbReference type="AlphaFoldDB" id="A0A1T5EIS5"/>
<gene>
    <name evidence="3" type="ORF">SAMN05660866_03521</name>
</gene>
<dbReference type="RefSeq" id="WP_079514284.1">
    <property type="nucleotide sequence ID" value="NZ_FUYL01000013.1"/>
</dbReference>
<dbReference type="InterPro" id="IPR037401">
    <property type="entry name" value="SnoaL-like"/>
</dbReference>
<accession>A0A1T5EIS5</accession>
<proteinExistence type="predicted"/>
<reference evidence="4" key="1">
    <citation type="submission" date="2017-02" db="EMBL/GenBank/DDBJ databases">
        <authorList>
            <person name="Varghese N."/>
            <person name="Submissions S."/>
        </authorList>
    </citation>
    <scope>NUCLEOTIDE SEQUENCE [LARGE SCALE GENOMIC DNA]</scope>
    <source>
        <strain evidence="4">DSM 23546</strain>
    </source>
</reference>
<evidence type="ECO:0000313" key="3">
    <source>
        <dbReference type="EMBL" id="SKB83821.1"/>
    </source>
</evidence>
<evidence type="ECO:0000313" key="4">
    <source>
        <dbReference type="Proteomes" id="UP000190339"/>
    </source>
</evidence>
<dbReference type="Proteomes" id="UP000190339">
    <property type="component" value="Unassembled WGS sequence"/>
</dbReference>
<dbReference type="OrthoDB" id="125994at2"/>
<keyword evidence="4" id="KW-1185">Reference proteome</keyword>
<feature type="domain" description="SnoaL-like" evidence="2">
    <location>
        <begin position="187"/>
        <end position="286"/>
    </location>
</feature>
<name>A0A1T5EIS5_9FLAO</name>
<dbReference type="InterPro" id="IPR032710">
    <property type="entry name" value="NTF2-like_dom_sf"/>
</dbReference>
<sequence>MSKNSRFLILSMFLMSILIVSCQFNQDKTQISDKTTSKTIHPESNEDEDITAVLEKILIAVGNKNARELGDLATNNATIGLTYLQDGAWMNKELTIKEYLRKIVENKNPKPIAEIAEGFDIYVSEDRLAMVKAETFVSQFGVPKSREVNNLLMIKEKDDWKLQSIAWTVHPLPEEERKFNLNLFAHTYAQVWGSKRPEFVAMFFEEGGALQVNDGDPALGRNAISDVAQSFMTQFPDMNVSFDSLVHKTNGVEFHWTLTGTDADPNGKGHKVNINGYETWTMSEGNLIKDSKGHFSSDEYKRQLEFGSTN</sequence>
<organism evidence="3 4">
    <name type="scientific">Maribacter arcticus</name>
    <dbReference type="NCBI Taxonomy" id="561365"/>
    <lineage>
        <taxon>Bacteria</taxon>
        <taxon>Pseudomonadati</taxon>
        <taxon>Bacteroidota</taxon>
        <taxon>Flavobacteriia</taxon>
        <taxon>Flavobacteriales</taxon>
        <taxon>Flavobacteriaceae</taxon>
        <taxon>Maribacter</taxon>
    </lineage>
</organism>